<feature type="transmembrane region" description="Helical" evidence="1">
    <location>
        <begin position="165"/>
        <end position="186"/>
    </location>
</feature>
<name>A0A328XNW1_9GAMM</name>
<protein>
    <submittedName>
        <fullName evidence="2">Uncharacterized protein</fullName>
    </submittedName>
</protein>
<reference evidence="2 3" key="1">
    <citation type="submission" date="2018-06" db="EMBL/GenBank/DDBJ databases">
        <title>Comparative analysis of microorganisms from saline springs in Andes Mountain Range, Colombia.</title>
        <authorList>
            <person name="Rubin E."/>
        </authorList>
    </citation>
    <scope>NUCLEOTIDE SEQUENCE [LARGE SCALE GENOMIC DNA]</scope>
    <source>
        <strain evidence="2 3">USBA-857</strain>
    </source>
</reference>
<sequence length="310" mass="33204">MSCSSASRRWPAKGPCSMTSASRQAVLSKHRTLASLGLLVLAALAWLPLPETLAASTLDATLSSAFQSFALAKALNAVISVLQSVTGDALLVQIQFGEVLDPANDMVERFSWVMFASTVSLAFQKLLLGIAGSLPVKSVLSLGCLGMLTVLQLGKPRWRGIAGRLLIVAAFLRFAVIAVALASAAVETLYISDTREALYAELEQDKAVLERIADQTAPGDAVAGADDAQSEDQGWWQGLKERLGNGVKDRVQAAMDRFDAMTQNLVELTMLFLVQTMLLPLGFLYLSYRGARYLAAGLGAPRRRLSSPTD</sequence>
<feature type="transmembrane region" description="Helical" evidence="1">
    <location>
        <begin position="136"/>
        <end position="153"/>
    </location>
</feature>
<dbReference type="AlphaFoldDB" id="A0A328XNW1"/>
<proteinExistence type="predicted"/>
<organism evidence="2 3">
    <name type="scientific">Onishia taeanensis</name>
    <dbReference type="NCBI Taxonomy" id="284577"/>
    <lineage>
        <taxon>Bacteria</taxon>
        <taxon>Pseudomonadati</taxon>
        <taxon>Pseudomonadota</taxon>
        <taxon>Gammaproteobacteria</taxon>
        <taxon>Oceanospirillales</taxon>
        <taxon>Halomonadaceae</taxon>
        <taxon>Onishia</taxon>
    </lineage>
</organism>
<evidence type="ECO:0000256" key="1">
    <source>
        <dbReference type="SAM" id="Phobius"/>
    </source>
</evidence>
<comment type="caution">
    <text evidence="2">The sequence shown here is derived from an EMBL/GenBank/DDBJ whole genome shotgun (WGS) entry which is preliminary data.</text>
</comment>
<dbReference type="EMBL" id="QLSX01000005">
    <property type="protein sequence ID" value="RAR61486.1"/>
    <property type="molecule type" value="Genomic_DNA"/>
</dbReference>
<feature type="transmembrane region" description="Helical" evidence="1">
    <location>
        <begin position="265"/>
        <end position="286"/>
    </location>
</feature>
<gene>
    <name evidence="2" type="ORF">BCL93_10583</name>
</gene>
<keyword evidence="1" id="KW-0812">Transmembrane</keyword>
<accession>A0A328XNW1</accession>
<keyword evidence="1" id="KW-0472">Membrane</keyword>
<evidence type="ECO:0000313" key="3">
    <source>
        <dbReference type="Proteomes" id="UP000249700"/>
    </source>
</evidence>
<keyword evidence="1" id="KW-1133">Transmembrane helix</keyword>
<evidence type="ECO:0000313" key="2">
    <source>
        <dbReference type="EMBL" id="RAR61486.1"/>
    </source>
</evidence>
<dbReference type="Proteomes" id="UP000249700">
    <property type="component" value="Unassembled WGS sequence"/>
</dbReference>